<name>A0A5B8LI33_9SPHN</name>
<evidence type="ECO:0000313" key="3">
    <source>
        <dbReference type="Proteomes" id="UP000315673"/>
    </source>
</evidence>
<feature type="transmembrane region" description="Helical" evidence="1">
    <location>
        <begin position="147"/>
        <end position="168"/>
    </location>
</feature>
<proteinExistence type="predicted"/>
<keyword evidence="3" id="KW-1185">Reference proteome</keyword>
<feature type="transmembrane region" description="Helical" evidence="1">
    <location>
        <begin position="276"/>
        <end position="294"/>
    </location>
</feature>
<protein>
    <recommendedName>
        <fullName evidence="4">Flippase-like domain-containing protein</fullName>
    </recommendedName>
</protein>
<dbReference type="KEGG" id="spai:FPZ24_10765"/>
<dbReference type="AlphaFoldDB" id="A0A5B8LI33"/>
<dbReference type="Proteomes" id="UP000315673">
    <property type="component" value="Chromosome"/>
</dbReference>
<keyword evidence="1" id="KW-0812">Transmembrane</keyword>
<feature type="transmembrane region" description="Helical" evidence="1">
    <location>
        <begin position="205"/>
        <end position="230"/>
    </location>
</feature>
<accession>A0A5B8LI33</accession>
<feature type="transmembrane region" description="Helical" evidence="1">
    <location>
        <begin position="58"/>
        <end position="79"/>
    </location>
</feature>
<keyword evidence="1" id="KW-0472">Membrane</keyword>
<evidence type="ECO:0008006" key="4">
    <source>
        <dbReference type="Google" id="ProtNLM"/>
    </source>
</evidence>
<feature type="transmembrane region" description="Helical" evidence="1">
    <location>
        <begin position="33"/>
        <end position="52"/>
    </location>
</feature>
<gene>
    <name evidence="2" type="ORF">FPZ24_10765</name>
</gene>
<dbReference type="RefSeq" id="WP_146571866.1">
    <property type="nucleotide sequence ID" value="NZ_CP042306.1"/>
</dbReference>
<dbReference type="OrthoDB" id="7184927at2"/>
<dbReference type="EMBL" id="CP042306">
    <property type="protein sequence ID" value="QDZ07908.1"/>
    <property type="molecule type" value="Genomic_DNA"/>
</dbReference>
<feature type="transmembrane region" description="Helical" evidence="1">
    <location>
        <begin position="174"/>
        <end position="193"/>
    </location>
</feature>
<reference evidence="2 3" key="1">
    <citation type="submission" date="2019-07" db="EMBL/GenBank/DDBJ databases">
        <title>Full genome sequence of Sphingomonas sp. 4R-6-7(HKS19).</title>
        <authorList>
            <person name="Im W.-T."/>
        </authorList>
    </citation>
    <scope>NUCLEOTIDE SEQUENCE [LARGE SCALE GENOMIC DNA]</scope>
    <source>
        <strain evidence="2 3">HKS19</strain>
    </source>
</reference>
<organism evidence="2 3">
    <name type="scientific">Sphingomonas panacisoli</name>
    <dbReference type="NCBI Taxonomy" id="1813879"/>
    <lineage>
        <taxon>Bacteria</taxon>
        <taxon>Pseudomonadati</taxon>
        <taxon>Pseudomonadota</taxon>
        <taxon>Alphaproteobacteria</taxon>
        <taxon>Sphingomonadales</taxon>
        <taxon>Sphingomonadaceae</taxon>
        <taxon>Sphingomonas</taxon>
    </lineage>
</organism>
<keyword evidence="1" id="KW-1133">Transmembrane helix</keyword>
<feature type="transmembrane region" description="Helical" evidence="1">
    <location>
        <begin position="236"/>
        <end position="255"/>
    </location>
</feature>
<sequence length="310" mass="33274">MLQSLDVPINRSPRDIGAMLIAPSTGRNIIRNWGGVVVSLAILAAVAIRVQGVDFVKIMSIAPGVSLFWPAFLCFYALVPLSHWVIYRRLWGLPIGGIVPLLRKQVANEIVFGYSGEAHFYFWARQHAGLTGSPFGAIKDVSVMSAIAGNVATLFLMIVMAPTLAGFMTGPLATTFQLSVAVIVIFSLLPFVFRRRLFSLSAPALRMVFTVHMVRIALTLGLSAAMWHFLLPDIAVGVWLALATLKMMISRLPLIANKDILFAAATMLLLGKNADASAAIAFTTSLTLVAHLVVGASTGLASLTERSNAA</sequence>
<evidence type="ECO:0000313" key="2">
    <source>
        <dbReference type="EMBL" id="QDZ07908.1"/>
    </source>
</evidence>
<evidence type="ECO:0000256" key="1">
    <source>
        <dbReference type="SAM" id="Phobius"/>
    </source>
</evidence>